<dbReference type="KEGG" id="rmai:MACH21_26920"/>
<gene>
    <name evidence="1" type="ORF">MACH21_26920</name>
</gene>
<name>A0AA48HEX8_9RHOB</name>
<dbReference type="EMBL" id="AP027266">
    <property type="protein sequence ID" value="BDW86515.1"/>
    <property type="molecule type" value="Genomic_DNA"/>
</dbReference>
<sequence>MNIPNDVLQRHLLQKIRITDFVSECFEAPDGHKIWPQDFDQPVVSQSMEPTADGFDPRSEEVREVCSADRYSDMNIRAVQTDQIGDGLKLCAEKKDKARQPAAHLWIGKNDHPVSGTIQLACQIEQDQPVEFRRTHQDVLHRSTLELKDGRVGRSLYGKVHVAIEDTPEHVTCDQQANNVLATIGQGLLHPEDALAHDADEGRMSRYLGDDLTRLIGLRSAHGFEVGLDLAWQVFKLI</sequence>
<organism evidence="1 2">
    <name type="scientific">Roseicyclus marinus</name>
    <dbReference type="NCBI Taxonomy" id="2161673"/>
    <lineage>
        <taxon>Bacteria</taxon>
        <taxon>Pseudomonadati</taxon>
        <taxon>Pseudomonadota</taxon>
        <taxon>Alphaproteobacteria</taxon>
        <taxon>Rhodobacterales</taxon>
        <taxon>Roseobacteraceae</taxon>
        <taxon>Roseicyclus</taxon>
    </lineage>
</organism>
<protein>
    <submittedName>
        <fullName evidence="1">Uncharacterized protein</fullName>
    </submittedName>
</protein>
<evidence type="ECO:0000313" key="2">
    <source>
        <dbReference type="Proteomes" id="UP001337723"/>
    </source>
</evidence>
<evidence type="ECO:0000313" key="1">
    <source>
        <dbReference type="EMBL" id="BDW86515.1"/>
    </source>
</evidence>
<dbReference type="Proteomes" id="UP001337723">
    <property type="component" value="Chromosome"/>
</dbReference>
<accession>A0AA48HEX8</accession>
<keyword evidence="2" id="KW-1185">Reference proteome</keyword>
<dbReference type="AlphaFoldDB" id="A0AA48HEX8"/>
<reference evidence="1 2" key="1">
    <citation type="submission" date="2023-01" db="EMBL/GenBank/DDBJ databases">
        <title>Complete genome sequence of Roseicyclus marinus strain Dej080120_10.</title>
        <authorList>
            <person name="Ueki S."/>
            <person name="Maruyama F."/>
        </authorList>
    </citation>
    <scope>NUCLEOTIDE SEQUENCE [LARGE SCALE GENOMIC DNA]</scope>
    <source>
        <strain evidence="1 2">Dej080120_10</strain>
    </source>
</reference>
<proteinExistence type="predicted"/>